<dbReference type="GO" id="GO:0016491">
    <property type="term" value="F:oxidoreductase activity"/>
    <property type="evidence" value="ECO:0007669"/>
    <property type="project" value="UniProtKB-KW"/>
</dbReference>
<dbReference type="Pfam" id="PF13685">
    <property type="entry name" value="Fe-ADH_2"/>
    <property type="match status" value="1"/>
</dbReference>
<evidence type="ECO:0000256" key="8">
    <source>
        <dbReference type="ARBA" id="ARBA00023209"/>
    </source>
</evidence>
<dbReference type="Gene3D" id="1.20.1090.10">
    <property type="entry name" value="Dehydroquinate synthase-like - alpha domain"/>
    <property type="match status" value="1"/>
</dbReference>
<evidence type="ECO:0000313" key="10">
    <source>
        <dbReference type="EMBL" id="MBJ7599645.1"/>
    </source>
</evidence>
<name>A0A934N3X4_9BACT</name>
<keyword evidence="9" id="KW-1208">Phospholipid metabolism</keyword>
<evidence type="ECO:0000256" key="6">
    <source>
        <dbReference type="ARBA" id="ARBA00023027"/>
    </source>
</evidence>
<dbReference type="GO" id="GO:0046872">
    <property type="term" value="F:metal ion binding"/>
    <property type="evidence" value="ECO:0007669"/>
    <property type="project" value="UniProtKB-KW"/>
</dbReference>
<dbReference type="RefSeq" id="WP_338203211.1">
    <property type="nucleotide sequence ID" value="NZ_JAEKNR010000165.1"/>
</dbReference>
<evidence type="ECO:0000313" key="11">
    <source>
        <dbReference type="Proteomes" id="UP000612893"/>
    </source>
</evidence>
<evidence type="ECO:0000256" key="4">
    <source>
        <dbReference type="ARBA" id="ARBA00022857"/>
    </source>
</evidence>
<keyword evidence="2" id="KW-0444">Lipid biosynthesis</keyword>
<evidence type="ECO:0000256" key="7">
    <source>
        <dbReference type="ARBA" id="ARBA00023098"/>
    </source>
</evidence>
<evidence type="ECO:0000256" key="9">
    <source>
        <dbReference type="ARBA" id="ARBA00023264"/>
    </source>
</evidence>
<proteinExistence type="predicted"/>
<dbReference type="EMBL" id="JAEKNR010000165">
    <property type="protein sequence ID" value="MBJ7599645.1"/>
    <property type="molecule type" value="Genomic_DNA"/>
</dbReference>
<evidence type="ECO:0000256" key="3">
    <source>
        <dbReference type="ARBA" id="ARBA00022723"/>
    </source>
</evidence>
<accession>A0A934N3X4</accession>
<evidence type="ECO:0000256" key="2">
    <source>
        <dbReference type="ARBA" id="ARBA00022516"/>
    </source>
</evidence>
<dbReference type="AlphaFoldDB" id="A0A934N3X4"/>
<keyword evidence="4" id="KW-0521">NADP</keyword>
<dbReference type="SUPFAM" id="SSF56796">
    <property type="entry name" value="Dehydroquinate synthase-like"/>
    <property type="match status" value="1"/>
</dbReference>
<keyword evidence="11" id="KW-1185">Reference proteome</keyword>
<keyword evidence="8" id="KW-0594">Phospholipid biosynthesis</keyword>
<comment type="caution">
    <text evidence="10">The sequence shown here is derived from an EMBL/GenBank/DDBJ whole genome shotgun (WGS) entry which is preliminary data.</text>
</comment>
<keyword evidence="1" id="KW-0963">Cytoplasm</keyword>
<gene>
    <name evidence="10" type="ORF">JF922_16400</name>
</gene>
<protein>
    <submittedName>
        <fullName evidence="10">Sn-glycerol-1-phosphate dehydrogenase</fullName>
    </submittedName>
</protein>
<dbReference type="CDD" id="cd08175">
    <property type="entry name" value="G1PDH"/>
    <property type="match status" value="1"/>
</dbReference>
<dbReference type="Proteomes" id="UP000612893">
    <property type="component" value="Unassembled WGS sequence"/>
</dbReference>
<organism evidence="10 11">
    <name type="scientific">Candidatus Nephthysia bennettiae</name>
    <dbReference type="NCBI Taxonomy" id="3127016"/>
    <lineage>
        <taxon>Bacteria</taxon>
        <taxon>Bacillati</taxon>
        <taxon>Candidatus Dormiibacterota</taxon>
        <taxon>Candidatus Dormibacteria</taxon>
        <taxon>Candidatus Dormibacterales</taxon>
        <taxon>Candidatus Dormibacteraceae</taxon>
        <taxon>Candidatus Nephthysia</taxon>
    </lineage>
</organism>
<keyword evidence="7" id="KW-0443">Lipid metabolism</keyword>
<evidence type="ECO:0000256" key="5">
    <source>
        <dbReference type="ARBA" id="ARBA00023002"/>
    </source>
</evidence>
<sequence>MNTERIQAALRNAADTADVVIGAGVLPQVDEMFGRSFGDQPAVVVADENTFKVAGEQVLQHLKAAGRRTVDPYIFPGRPTLHAEYTHIQELIESLRLHDAVPVAVGSGSLNDIVKRASYECKRRYMAVGTAASMDGYTAFGAAITKEGYKQTMTCPAPRAMLAELDTMRNAPPRMTSSGYADLLGKVPAGADWLVADALEVEKVNAPVWSLVQGPLRQATGSPAELHAGDEQALDSLIEGLIMSGLAMQAAASSRPASGAEHQFSHLWEMEGLGYHDEPPLSHGFKVGVGSIAIAALYEQILRRDLSSLDVQALVSAWPSWEEVEQAVRAAHKTPGLDKAAIVESRIKYISADKLAERLELLSARWPELRKRIEEQLLTADQLRQMLGAAGCPTHPSEIGLSLSDFKDTYYRSRMIRRRYTVLDLATEAGILSECVDELFAPGGFWARDPAAKV</sequence>
<dbReference type="InterPro" id="IPR032837">
    <property type="entry name" value="G1PDH"/>
</dbReference>
<keyword evidence="3" id="KW-0479">Metal-binding</keyword>
<dbReference type="PANTHER" id="PTHR43616:SF5">
    <property type="entry name" value="GLYCEROL DEHYDROGENASE 1"/>
    <property type="match status" value="1"/>
</dbReference>
<dbReference type="Gene3D" id="3.40.50.1970">
    <property type="match status" value="1"/>
</dbReference>
<keyword evidence="6" id="KW-0520">NAD</keyword>
<dbReference type="InterPro" id="IPR016205">
    <property type="entry name" value="Glycerol_DH"/>
</dbReference>
<dbReference type="PANTHER" id="PTHR43616">
    <property type="entry name" value="GLYCEROL DEHYDROGENASE"/>
    <property type="match status" value="1"/>
</dbReference>
<evidence type="ECO:0000256" key="1">
    <source>
        <dbReference type="ARBA" id="ARBA00022490"/>
    </source>
</evidence>
<keyword evidence="5" id="KW-0560">Oxidoreductase</keyword>
<dbReference type="GO" id="GO:0008654">
    <property type="term" value="P:phospholipid biosynthetic process"/>
    <property type="evidence" value="ECO:0007669"/>
    <property type="project" value="UniProtKB-KW"/>
</dbReference>
<reference evidence="10" key="1">
    <citation type="submission" date="2020-10" db="EMBL/GenBank/DDBJ databases">
        <title>Ca. Dormibacterota MAGs.</title>
        <authorList>
            <person name="Montgomery K."/>
        </authorList>
    </citation>
    <scope>NUCLEOTIDE SEQUENCE [LARGE SCALE GENOMIC DNA]</scope>
    <source>
        <strain evidence="10">SC8812_S17_10</strain>
    </source>
</reference>